<dbReference type="InterPro" id="IPR013149">
    <property type="entry name" value="ADH-like_C"/>
</dbReference>
<evidence type="ECO:0000256" key="3">
    <source>
        <dbReference type="SAM" id="MobiDB-lite"/>
    </source>
</evidence>
<dbReference type="GO" id="GO:0003960">
    <property type="term" value="F:quinone reductase (NADPH) activity"/>
    <property type="evidence" value="ECO:0007669"/>
    <property type="project" value="TreeGrafter"/>
</dbReference>
<dbReference type="SMART" id="SM00829">
    <property type="entry name" value="PKS_ER"/>
    <property type="match status" value="1"/>
</dbReference>
<proteinExistence type="predicted"/>
<accession>A0A382A381</accession>
<dbReference type="PANTHER" id="PTHR48106">
    <property type="entry name" value="QUINONE OXIDOREDUCTASE PIG3-RELATED"/>
    <property type="match status" value="1"/>
</dbReference>
<evidence type="ECO:0000313" key="5">
    <source>
        <dbReference type="EMBL" id="SVA96005.1"/>
    </source>
</evidence>
<evidence type="ECO:0000256" key="2">
    <source>
        <dbReference type="ARBA" id="ARBA00023002"/>
    </source>
</evidence>
<evidence type="ECO:0000259" key="4">
    <source>
        <dbReference type="SMART" id="SM00829"/>
    </source>
</evidence>
<dbReference type="InterPro" id="IPR036291">
    <property type="entry name" value="NAD(P)-bd_dom_sf"/>
</dbReference>
<dbReference type="SUPFAM" id="SSF50129">
    <property type="entry name" value="GroES-like"/>
    <property type="match status" value="1"/>
</dbReference>
<dbReference type="GO" id="GO:0070402">
    <property type="term" value="F:NADPH binding"/>
    <property type="evidence" value="ECO:0007669"/>
    <property type="project" value="TreeGrafter"/>
</dbReference>
<dbReference type="InterPro" id="IPR020843">
    <property type="entry name" value="ER"/>
</dbReference>
<feature type="region of interest" description="Disordered" evidence="3">
    <location>
        <begin position="1"/>
        <end position="28"/>
    </location>
</feature>
<name>A0A382A381_9ZZZZ</name>
<dbReference type="Pfam" id="PF08240">
    <property type="entry name" value="ADH_N"/>
    <property type="match status" value="1"/>
</dbReference>
<dbReference type="InterPro" id="IPR011032">
    <property type="entry name" value="GroES-like_sf"/>
</dbReference>
<evidence type="ECO:0000256" key="1">
    <source>
        <dbReference type="ARBA" id="ARBA00022857"/>
    </source>
</evidence>
<organism evidence="5">
    <name type="scientific">marine metagenome</name>
    <dbReference type="NCBI Taxonomy" id="408172"/>
    <lineage>
        <taxon>unclassified sequences</taxon>
        <taxon>metagenomes</taxon>
        <taxon>ecological metagenomes</taxon>
    </lineage>
</organism>
<dbReference type="PANTHER" id="PTHR48106:SF18">
    <property type="entry name" value="QUINONE OXIDOREDUCTASE PIG3"/>
    <property type="match status" value="1"/>
</dbReference>
<dbReference type="SUPFAM" id="SSF51735">
    <property type="entry name" value="NAD(P)-binding Rossmann-fold domains"/>
    <property type="match status" value="1"/>
</dbReference>
<keyword evidence="1" id="KW-0521">NADP</keyword>
<dbReference type="Gene3D" id="3.40.50.720">
    <property type="entry name" value="NAD(P)-binding Rossmann-like Domain"/>
    <property type="match status" value="1"/>
</dbReference>
<reference evidence="5" key="1">
    <citation type="submission" date="2018-05" db="EMBL/GenBank/DDBJ databases">
        <authorList>
            <person name="Lanie J.A."/>
            <person name="Ng W.-L."/>
            <person name="Kazmierczak K.M."/>
            <person name="Andrzejewski T.M."/>
            <person name="Davidsen T.M."/>
            <person name="Wayne K.J."/>
            <person name="Tettelin H."/>
            <person name="Glass J.I."/>
            <person name="Rusch D."/>
            <person name="Podicherti R."/>
            <person name="Tsui H.-C.T."/>
            <person name="Winkler M.E."/>
        </authorList>
    </citation>
    <scope>NUCLEOTIDE SEQUENCE</scope>
</reference>
<dbReference type="Gene3D" id="3.90.180.10">
    <property type="entry name" value="Medium-chain alcohol dehydrogenases, catalytic domain"/>
    <property type="match status" value="1"/>
</dbReference>
<gene>
    <name evidence="5" type="ORF">METZ01_LOCUS148859</name>
</gene>
<keyword evidence="2" id="KW-0560">Oxidoreductase</keyword>
<dbReference type="Pfam" id="PF00107">
    <property type="entry name" value="ADH_zinc_N"/>
    <property type="match status" value="1"/>
</dbReference>
<dbReference type="AlphaFoldDB" id="A0A382A381"/>
<protein>
    <recommendedName>
        <fullName evidence="4">Enoyl reductase (ER) domain-containing protein</fullName>
    </recommendedName>
</protein>
<dbReference type="EMBL" id="UINC01023739">
    <property type="protein sequence ID" value="SVA96005.1"/>
    <property type="molecule type" value="Genomic_DNA"/>
</dbReference>
<sequence length="212" mass="22095">MNDSDSMQAVVTDGQGGPEVLSVRSVPKPVPQAGEVRVRVATSGVNRADLLQRMGKYPVPDGWPKDILGMEFAGVVETLGPDAERWQVGDPVMGILGGGGYAEYITTHHSTVVPIPDSMSEQDAGAIPEVFMTAFDAAVLQMGLDVGEILLVHAVGSGVGTAAVQMAKALGAVTVGTSRTPDKLERAVELGLDHPVAGNEDWPERVLEVTGG</sequence>
<feature type="domain" description="Enoyl reductase (ER)" evidence="4">
    <location>
        <begin position="16"/>
        <end position="212"/>
    </location>
</feature>
<feature type="non-terminal residue" evidence="5">
    <location>
        <position position="212"/>
    </location>
</feature>
<dbReference type="GO" id="GO:0048038">
    <property type="term" value="F:quinone binding"/>
    <property type="evidence" value="ECO:0007669"/>
    <property type="project" value="TreeGrafter"/>
</dbReference>
<dbReference type="InterPro" id="IPR013154">
    <property type="entry name" value="ADH-like_N"/>
</dbReference>